<dbReference type="RefSeq" id="WP_097125215.1">
    <property type="nucleotide sequence ID" value="NZ_OCNH01000001.1"/>
</dbReference>
<keyword evidence="1" id="KW-0472">Membrane</keyword>
<keyword evidence="1" id="KW-0812">Transmembrane</keyword>
<accession>A0A286FCA1</accession>
<keyword evidence="3" id="KW-1185">Reference proteome</keyword>
<dbReference type="Proteomes" id="UP000219452">
    <property type="component" value="Unassembled WGS sequence"/>
</dbReference>
<sequence>MTHAFCFLASFATAIYGSNQIHDQHRSAGNYIFVGGLLLLCLIIVLDYIAERLLAERHQRRAIRNGRRTKFSHINSFRS</sequence>
<evidence type="ECO:0000313" key="3">
    <source>
        <dbReference type="Proteomes" id="UP000219452"/>
    </source>
</evidence>
<evidence type="ECO:0000313" key="2">
    <source>
        <dbReference type="EMBL" id="SOD80867.1"/>
    </source>
</evidence>
<feature type="transmembrane region" description="Helical" evidence="1">
    <location>
        <begin position="30"/>
        <end position="50"/>
    </location>
</feature>
<reference evidence="3" key="1">
    <citation type="submission" date="2017-09" db="EMBL/GenBank/DDBJ databases">
        <authorList>
            <person name="Varghese N."/>
            <person name="Submissions S."/>
        </authorList>
    </citation>
    <scope>NUCLEOTIDE SEQUENCE [LARGE SCALE GENOMIC DNA]</scope>
    <source>
        <strain evidence="3">DSM 29961</strain>
    </source>
</reference>
<keyword evidence="1" id="KW-1133">Transmembrane helix</keyword>
<dbReference type="EMBL" id="OCNH01000001">
    <property type="protein sequence ID" value="SOD80867.1"/>
    <property type="molecule type" value="Genomic_DNA"/>
</dbReference>
<organism evidence="2 3">
    <name type="scientific">Spirosoma fluviale</name>
    <dbReference type="NCBI Taxonomy" id="1597977"/>
    <lineage>
        <taxon>Bacteria</taxon>
        <taxon>Pseudomonadati</taxon>
        <taxon>Bacteroidota</taxon>
        <taxon>Cytophagia</taxon>
        <taxon>Cytophagales</taxon>
        <taxon>Cytophagaceae</taxon>
        <taxon>Spirosoma</taxon>
    </lineage>
</organism>
<gene>
    <name evidence="2" type="ORF">SAMN06269250_1593</name>
</gene>
<proteinExistence type="predicted"/>
<dbReference type="AlphaFoldDB" id="A0A286FCA1"/>
<protein>
    <submittedName>
        <fullName evidence="2">Uncharacterized protein</fullName>
    </submittedName>
</protein>
<name>A0A286FCA1_9BACT</name>
<evidence type="ECO:0000256" key="1">
    <source>
        <dbReference type="SAM" id="Phobius"/>
    </source>
</evidence>